<dbReference type="EMBL" id="JABFNT010000102">
    <property type="protein sequence ID" value="NOJ81828.1"/>
    <property type="molecule type" value="Genomic_DNA"/>
</dbReference>
<organism evidence="1 2">
    <name type="scientific">Myxococcus xanthus</name>
    <dbReference type="NCBI Taxonomy" id="34"/>
    <lineage>
        <taxon>Bacteria</taxon>
        <taxon>Pseudomonadati</taxon>
        <taxon>Myxococcota</taxon>
        <taxon>Myxococcia</taxon>
        <taxon>Myxococcales</taxon>
        <taxon>Cystobacterineae</taxon>
        <taxon>Myxococcaceae</taxon>
        <taxon>Myxococcus</taxon>
    </lineage>
</organism>
<dbReference type="AlphaFoldDB" id="A0A7Y4IM76"/>
<reference evidence="1 2" key="1">
    <citation type="submission" date="2020-05" db="EMBL/GenBank/DDBJ databases">
        <authorList>
            <person name="Whitworth D."/>
        </authorList>
    </citation>
    <scope>NUCLEOTIDE SEQUENCE [LARGE SCALE GENOMIC DNA]</scope>
    <source>
        <strain evidence="1 2">AM005</strain>
    </source>
</reference>
<comment type="caution">
    <text evidence="1">The sequence shown here is derived from an EMBL/GenBank/DDBJ whole genome shotgun (WGS) entry which is preliminary data.</text>
</comment>
<proteinExistence type="predicted"/>
<name>A0A7Y4IM76_MYXXA</name>
<protein>
    <submittedName>
        <fullName evidence="1">Uncharacterized protein</fullName>
    </submittedName>
</protein>
<dbReference type="Proteomes" id="UP000533080">
    <property type="component" value="Unassembled WGS sequence"/>
</dbReference>
<sequence length="58" mass="6149">MSGSRKDHLLSELTPGVKRTVMPAFEVPEAAVGTGLKLVVPEKGLLGSKTVEVALQFE</sequence>
<evidence type="ECO:0000313" key="2">
    <source>
        <dbReference type="Proteomes" id="UP000533080"/>
    </source>
</evidence>
<accession>A0A7Y4IM76</accession>
<gene>
    <name evidence="1" type="ORF">HNV28_26440</name>
</gene>
<dbReference type="RefSeq" id="WP_171443802.1">
    <property type="nucleotide sequence ID" value="NZ_JABFNS010000044.1"/>
</dbReference>
<evidence type="ECO:0000313" key="1">
    <source>
        <dbReference type="EMBL" id="NOJ81828.1"/>
    </source>
</evidence>